<dbReference type="InterPro" id="IPR016193">
    <property type="entry name" value="Cytidine_deaminase-like"/>
</dbReference>
<dbReference type="InterPro" id="IPR002125">
    <property type="entry name" value="CMP_dCMP_dom"/>
</dbReference>
<dbReference type="AlphaFoldDB" id="A0A7R9A2N3"/>
<dbReference type="SUPFAM" id="SSF53927">
    <property type="entry name" value="Cytidine deaminase-like"/>
    <property type="match status" value="1"/>
</dbReference>
<evidence type="ECO:0000256" key="3">
    <source>
        <dbReference type="ARBA" id="ARBA00022801"/>
    </source>
</evidence>
<evidence type="ECO:0000313" key="6">
    <source>
        <dbReference type="EMBL" id="CAD7245959.1"/>
    </source>
</evidence>
<evidence type="ECO:0000313" key="7">
    <source>
        <dbReference type="Proteomes" id="UP000677054"/>
    </source>
</evidence>
<keyword evidence="4" id="KW-0862">Zinc</keyword>
<dbReference type="CDD" id="cd01283">
    <property type="entry name" value="cytidine_deaminase"/>
    <property type="match status" value="1"/>
</dbReference>
<dbReference type="PANTHER" id="PTHR11644:SF2">
    <property type="entry name" value="CYTIDINE DEAMINASE"/>
    <property type="match status" value="1"/>
</dbReference>
<evidence type="ECO:0000256" key="2">
    <source>
        <dbReference type="ARBA" id="ARBA00022723"/>
    </source>
</evidence>
<proteinExistence type="inferred from homology"/>
<dbReference type="Proteomes" id="UP000677054">
    <property type="component" value="Unassembled WGS sequence"/>
</dbReference>
<dbReference type="EMBL" id="LR900519">
    <property type="protein sequence ID" value="CAD7245959.1"/>
    <property type="molecule type" value="Genomic_DNA"/>
</dbReference>
<dbReference type="Gene3D" id="3.40.140.10">
    <property type="entry name" value="Cytidine Deaminase, domain 2"/>
    <property type="match status" value="1"/>
</dbReference>
<dbReference type="NCBIfam" id="NF004064">
    <property type="entry name" value="PRK05578.1"/>
    <property type="match status" value="1"/>
</dbReference>
<accession>A0A7R9A2N3</accession>
<dbReference type="GO" id="GO:0005829">
    <property type="term" value="C:cytosol"/>
    <property type="evidence" value="ECO:0007669"/>
    <property type="project" value="TreeGrafter"/>
</dbReference>
<dbReference type="PANTHER" id="PTHR11644">
    <property type="entry name" value="CYTIDINE DEAMINASE"/>
    <property type="match status" value="1"/>
</dbReference>
<dbReference type="PROSITE" id="PS51747">
    <property type="entry name" value="CYT_DCMP_DEAMINASES_2"/>
    <property type="match status" value="1"/>
</dbReference>
<dbReference type="GO" id="GO:0004126">
    <property type="term" value="F:cytidine deaminase activity"/>
    <property type="evidence" value="ECO:0007669"/>
    <property type="project" value="TreeGrafter"/>
</dbReference>
<keyword evidence="3" id="KW-0378">Hydrolase</keyword>
<dbReference type="InterPro" id="IPR016192">
    <property type="entry name" value="APOBEC/CMP_deaminase_Zn-bd"/>
</dbReference>
<dbReference type="InterPro" id="IPR050202">
    <property type="entry name" value="Cyt/Deoxycyt_deaminase"/>
</dbReference>
<keyword evidence="2" id="KW-0479">Metal-binding</keyword>
<dbReference type="PROSITE" id="PS00903">
    <property type="entry name" value="CYT_DCMP_DEAMINASES_1"/>
    <property type="match status" value="1"/>
</dbReference>
<protein>
    <recommendedName>
        <fullName evidence="5">CMP/dCMP-type deaminase domain-containing protein</fullName>
    </recommendedName>
</protein>
<dbReference type="OrthoDB" id="414540at2759"/>
<comment type="similarity">
    <text evidence="1">Belongs to the cytidine and deoxycytidylate deaminase family.</text>
</comment>
<evidence type="ECO:0000259" key="5">
    <source>
        <dbReference type="PROSITE" id="PS51747"/>
    </source>
</evidence>
<dbReference type="GO" id="GO:0042802">
    <property type="term" value="F:identical protein binding"/>
    <property type="evidence" value="ECO:0007669"/>
    <property type="project" value="UniProtKB-ARBA"/>
</dbReference>
<organism evidence="6">
    <name type="scientific">Darwinula stevensoni</name>
    <dbReference type="NCBI Taxonomy" id="69355"/>
    <lineage>
        <taxon>Eukaryota</taxon>
        <taxon>Metazoa</taxon>
        <taxon>Ecdysozoa</taxon>
        <taxon>Arthropoda</taxon>
        <taxon>Crustacea</taxon>
        <taxon>Oligostraca</taxon>
        <taxon>Ostracoda</taxon>
        <taxon>Podocopa</taxon>
        <taxon>Podocopida</taxon>
        <taxon>Darwinulocopina</taxon>
        <taxon>Darwinuloidea</taxon>
        <taxon>Darwinulidae</taxon>
        <taxon>Darwinula</taxon>
    </lineage>
</organism>
<gene>
    <name evidence="6" type="ORF">DSTB1V02_LOCUS5825</name>
</gene>
<reference evidence="6" key="1">
    <citation type="submission" date="2020-11" db="EMBL/GenBank/DDBJ databases">
        <authorList>
            <person name="Tran Van P."/>
        </authorList>
    </citation>
    <scope>NUCLEOTIDE SEQUENCE</scope>
</reference>
<keyword evidence="7" id="KW-1185">Reference proteome</keyword>
<sequence length="103" mass="11139">MFTGCNVESISYGHTICAERTAIVKGVSEGHRKFIALAVAAESKDFTSPCGGCRQLLVEFAWPLPIFLCKPDGSVMKTSLEELLPEPFSPMFVTLPSQAKDSA</sequence>
<evidence type="ECO:0000256" key="1">
    <source>
        <dbReference type="ARBA" id="ARBA00006576"/>
    </source>
</evidence>
<evidence type="ECO:0000256" key="4">
    <source>
        <dbReference type="ARBA" id="ARBA00022833"/>
    </source>
</evidence>
<dbReference type="GO" id="GO:0008270">
    <property type="term" value="F:zinc ion binding"/>
    <property type="evidence" value="ECO:0007669"/>
    <property type="project" value="InterPro"/>
</dbReference>
<dbReference type="GO" id="GO:0055086">
    <property type="term" value="P:nucleobase-containing small molecule metabolic process"/>
    <property type="evidence" value="ECO:0007669"/>
    <property type="project" value="UniProtKB-ARBA"/>
</dbReference>
<dbReference type="EMBL" id="CAJPEV010001002">
    <property type="protein sequence ID" value="CAG0890051.1"/>
    <property type="molecule type" value="Genomic_DNA"/>
</dbReference>
<dbReference type="GO" id="GO:0072527">
    <property type="term" value="P:pyrimidine-containing compound metabolic process"/>
    <property type="evidence" value="ECO:0007669"/>
    <property type="project" value="UniProtKB-ARBA"/>
</dbReference>
<name>A0A7R9A2N3_9CRUS</name>
<feature type="domain" description="CMP/dCMP-type deaminase" evidence="5">
    <location>
        <begin position="1"/>
        <end position="91"/>
    </location>
</feature>
<dbReference type="Pfam" id="PF00383">
    <property type="entry name" value="dCMP_cyt_deam_1"/>
    <property type="match status" value="1"/>
</dbReference>